<evidence type="ECO:0000256" key="9">
    <source>
        <dbReference type="RuleBase" id="RU365093"/>
    </source>
</evidence>
<comment type="similarity">
    <text evidence="2 9">Belongs to the membrane fusion protein (MFP) (TC 8.A.1) family.</text>
</comment>
<dbReference type="PANTHER" id="PTHR30386:SF17">
    <property type="entry name" value="ALKALINE PROTEASE SECRETION PROTEIN APRE"/>
    <property type="match status" value="1"/>
</dbReference>
<feature type="domain" description="AprE-like long alpha-helical hairpin" evidence="10">
    <location>
        <begin position="96"/>
        <end position="285"/>
    </location>
</feature>
<dbReference type="Pfam" id="PF26002">
    <property type="entry name" value="Beta-barrel_AprE"/>
    <property type="match status" value="1"/>
</dbReference>
<keyword evidence="3 9" id="KW-0813">Transport</keyword>
<evidence type="ECO:0000256" key="8">
    <source>
        <dbReference type="ARBA" id="ARBA00023136"/>
    </source>
</evidence>
<evidence type="ECO:0000256" key="2">
    <source>
        <dbReference type="ARBA" id="ARBA00009477"/>
    </source>
</evidence>
<dbReference type="EMBL" id="JAXLPB010000002">
    <property type="protein sequence ID" value="MDY8109256.1"/>
    <property type="molecule type" value="Genomic_DNA"/>
</dbReference>
<keyword evidence="6 9" id="KW-0812">Transmembrane</keyword>
<dbReference type="Gene3D" id="1.10.287.1490">
    <property type="match status" value="1"/>
</dbReference>
<feature type="domain" description="AprE-like beta-barrel" evidence="11">
    <location>
        <begin position="328"/>
        <end position="417"/>
    </location>
</feature>
<dbReference type="Pfam" id="PF25994">
    <property type="entry name" value="HH_AprE"/>
    <property type="match status" value="1"/>
</dbReference>
<dbReference type="RefSeq" id="WP_322186704.1">
    <property type="nucleotide sequence ID" value="NZ_JAXLPB010000002.1"/>
</dbReference>
<evidence type="ECO:0000313" key="12">
    <source>
        <dbReference type="EMBL" id="MDY8109256.1"/>
    </source>
</evidence>
<dbReference type="PRINTS" id="PR01490">
    <property type="entry name" value="RTXTOXIND"/>
</dbReference>
<evidence type="ECO:0000256" key="7">
    <source>
        <dbReference type="ARBA" id="ARBA00022989"/>
    </source>
</evidence>
<evidence type="ECO:0000256" key="4">
    <source>
        <dbReference type="ARBA" id="ARBA00022475"/>
    </source>
</evidence>
<feature type="transmembrane region" description="Helical" evidence="9">
    <location>
        <begin position="20"/>
        <end position="41"/>
    </location>
</feature>
<evidence type="ECO:0000256" key="6">
    <source>
        <dbReference type="ARBA" id="ARBA00022692"/>
    </source>
</evidence>
<name>A0ABU5I202_9HYPH</name>
<dbReference type="InterPro" id="IPR010129">
    <property type="entry name" value="T1SS_HlyD"/>
</dbReference>
<accession>A0ABU5I202</accession>
<evidence type="ECO:0000256" key="5">
    <source>
        <dbReference type="ARBA" id="ARBA00022519"/>
    </source>
</evidence>
<dbReference type="InterPro" id="IPR006144">
    <property type="entry name" value="Secretion_HlyD_CS"/>
</dbReference>
<evidence type="ECO:0000259" key="11">
    <source>
        <dbReference type="Pfam" id="PF26002"/>
    </source>
</evidence>
<dbReference type="Proteomes" id="UP001294412">
    <property type="component" value="Unassembled WGS sequence"/>
</dbReference>
<dbReference type="InterPro" id="IPR050739">
    <property type="entry name" value="MFP"/>
</dbReference>
<organism evidence="12 13">
    <name type="scientific">Fulvimarina uroteuthidis</name>
    <dbReference type="NCBI Taxonomy" id="3098149"/>
    <lineage>
        <taxon>Bacteria</taxon>
        <taxon>Pseudomonadati</taxon>
        <taxon>Pseudomonadota</taxon>
        <taxon>Alphaproteobacteria</taxon>
        <taxon>Hyphomicrobiales</taxon>
        <taxon>Aurantimonadaceae</taxon>
        <taxon>Fulvimarina</taxon>
    </lineage>
</organism>
<dbReference type="Gene3D" id="2.40.50.100">
    <property type="match status" value="1"/>
</dbReference>
<sequence>MTRPNETYRLQNVRSGLAGITVAGLAFCGVFVAAFGAWAGIAPISGAVLATGVIAAAGQNQNIQHLEGGIVAEIMVAEGERVAKGEPLLRLDATPATARRNRLQTQLVGLDAKAARLGVERDNGERLDFAPELVETAKAEGLGAILAEQRKEFDARLARHRQERFILKQRLAALHEQMQGLGAQKQAIQSQLSVIRDEAARKQQLLAQGLTNRTEYSALIRSEADLVGQLGQLESSLLASRMQAAEAREQIEKLDTKRIETALAELNAVRVERADRSEQLDEALDVLSRTVIRAPADGIVVRMAINAVGGVVEPAKPILELLPTVDELIVDAKILPQDIDALFVGQGARLRFSALNARRTPTVDAHVAYISADRLTDAQSEQPYYTARLGLDDALPANFDVDDIYPGMPVEVFISTEERTFVEYLVKPIEDSFERAFREE</sequence>
<keyword evidence="8 9" id="KW-0472">Membrane</keyword>
<evidence type="ECO:0000259" key="10">
    <source>
        <dbReference type="Pfam" id="PF25994"/>
    </source>
</evidence>
<dbReference type="PROSITE" id="PS00543">
    <property type="entry name" value="HLYD_FAMILY"/>
    <property type="match status" value="1"/>
</dbReference>
<comment type="caution">
    <text evidence="12">The sequence shown here is derived from an EMBL/GenBank/DDBJ whole genome shotgun (WGS) entry which is preliminary data.</text>
</comment>
<keyword evidence="7 9" id="KW-1133">Transmembrane helix</keyword>
<dbReference type="NCBIfam" id="TIGR01843">
    <property type="entry name" value="type_I_hlyD"/>
    <property type="match status" value="1"/>
</dbReference>
<keyword evidence="4 9" id="KW-1003">Cell membrane</keyword>
<dbReference type="PANTHER" id="PTHR30386">
    <property type="entry name" value="MEMBRANE FUSION SUBUNIT OF EMRAB-TOLC MULTIDRUG EFFLUX PUMP"/>
    <property type="match status" value="1"/>
</dbReference>
<keyword evidence="13" id="KW-1185">Reference proteome</keyword>
<evidence type="ECO:0000256" key="3">
    <source>
        <dbReference type="ARBA" id="ARBA00022448"/>
    </source>
</evidence>
<dbReference type="InterPro" id="IPR058781">
    <property type="entry name" value="HH_AprE-like"/>
</dbReference>
<evidence type="ECO:0000256" key="1">
    <source>
        <dbReference type="ARBA" id="ARBA00004377"/>
    </source>
</evidence>
<dbReference type="InterPro" id="IPR058982">
    <property type="entry name" value="Beta-barrel_AprE"/>
</dbReference>
<proteinExistence type="inferred from homology"/>
<gene>
    <name evidence="12" type="ORF">U0C82_08880</name>
</gene>
<keyword evidence="5 9" id="KW-0997">Cell inner membrane</keyword>
<evidence type="ECO:0000313" key="13">
    <source>
        <dbReference type="Proteomes" id="UP001294412"/>
    </source>
</evidence>
<reference evidence="12 13" key="1">
    <citation type="submission" date="2023-12" db="EMBL/GenBank/DDBJ databases">
        <title>Description of Novel Strain Fulvimarina sp. 2208YS6-2-32 isolated from Uroteuthis (Photololigo) edulis.</title>
        <authorList>
            <person name="Park J.-S."/>
        </authorList>
    </citation>
    <scope>NUCLEOTIDE SEQUENCE [LARGE SCALE GENOMIC DNA]</scope>
    <source>
        <strain evidence="12 13">2208YS6-2-32</strain>
    </source>
</reference>
<dbReference type="Gene3D" id="2.40.30.170">
    <property type="match status" value="1"/>
</dbReference>
<comment type="subcellular location">
    <subcellularLocation>
        <location evidence="1 9">Cell inner membrane</location>
        <topology evidence="1 9">Single-pass membrane protein</topology>
    </subcellularLocation>
</comment>
<protein>
    <recommendedName>
        <fullName evidence="9">Membrane fusion protein (MFP) family protein</fullName>
    </recommendedName>
</protein>